<dbReference type="GO" id="GO:0003700">
    <property type="term" value="F:DNA-binding transcription factor activity"/>
    <property type="evidence" value="ECO:0007669"/>
    <property type="project" value="TreeGrafter"/>
</dbReference>
<comment type="caution">
    <text evidence="4">The sequence shown here is derived from an EMBL/GenBank/DDBJ whole genome shotgun (WGS) entry which is preliminary data.</text>
</comment>
<dbReference type="PRINTS" id="PR00455">
    <property type="entry name" value="HTHTETR"/>
</dbReference>
<protein>
    <recommendedName>
        <fullName evidence="3">HTH tetR-type domain-containing protein</fullName>
    </recommendedName>
</protein>
<sequence length="297" mass="32512">MRRDRPSEAVVGAVVEPDAELVVDPDVEPDAEPVVEAVMGVPRSRELKRRIVRFTSPSSDHPPRLLVKKERSFYVGRMARVSQEHLDARRRQILDGATRCFARSGFHAASMQDVLREIGLSPGAVYRYFSSKDELIVAIAEEVFRDVRGAFEAAARQSPPPPPDELLAQVVGTVMTARDGLRVDGRAAFPGLVLQVWTETLRDERLAALLHQGFADMRGAWVRLVDGYRAAGQMPDDVPADHVARTMIAVAQGFIAQQALFGEASPDVLRDGLRALMAMPSGRANPSSKALGERPAS</sequence>
<reference evidence="4" key="1">
    <citation type="journal article" date="2014" name="Int. J. Syst. Evol. Microbiol.">
        <title>Complete genome sequence of Corynebacterium casei LMG S-19264T (=DSM 44701T), isolated from a smear-ripened cheese.</title>
        <authorList>
            <consortium name="US DOE Joint Genome Institute (JGI-PGF)"/>
            <person name="Walter F."/>
            <person name="Albersmeier A."/>
            <person name="Kalinowski J."/>
            <person name="Ruckert C."/>
        </authorList>
    </citation>
    <scope>NUCLEOTIDE SEQUENCE</scope>
    <source>
        <strain evidence="4">JCM 4637</strain>
    </source>
</reference>
<gene>
    <name evidence="4" type="ORF">GCM10010334_70760</name>
</gene>
<organism evidence="4 5">
    <name type="scientific">Streptomyces finlayi</name>
    <dbReference type="NCBI Taxonomy" id="67296"/>
    <lineage>
        <taxon>Bacteria</taxon>
        <taxon>Bacillati</taxon>
        <taxon>Actinomycetota</taxon>
        <taxon>Actinomycetes</taxon>
        <taxon>Kitasatosporales</taxon>
        <taxon>Streptomycetaceae</taxon>
        <taxon>Streptomyces</taxon>
    </lineage>
</organism>
<dbReference type="InterPro" id="IPR001647">
    <property type="entry name" value="HTH_TetR"/>
</dbReference>
<dbReference type="InterPro" id="IPR023772">
    <property type="entry name" value="DNA-bd_HTH_TetR-type_CS"/>
</dbReference>
<dbReference type="SUPFAM" id="SSF46689">
    <property type="entry name" value="Homeodomain-like"/>
    <property type="match status" value="1"/>
</dbReference>
<reference evidence="4" key="2">
    <citation type="submission" date="2020-09" db="EMBL/GenBank/DDBJ databases">
        <authorList>
            <person name="Sun Q."/>
            <person name="Ohkuma M."/>
        </authorList>
    </citation>
    <scope>NUCLEOTIDE SEQUENCE</scope>
    <source>
        <strain evidence="4">JCM 4637</strain>
    </source>
</reference>
<evidence type="ECO:0000256" key="1">
    <source>
        <dbReference type="ARBA" id="ARBA00023125"/>
    </source>
</evidence>
<evidence type="ECO:0000256" key="2">
    <source>
        <dbReference type="PROSITE-ProRule" id="PRU00335"/>
    </source>
</evidence>
<dbReference type="EMBL" id="BMVC01000018">
    <property type="protein sequence ID" value="GHD13022.1"/>
    <property type="molecule type" value="Genomic_DNA"/>
</dbReference>
<feature type="domain" description="HTH tetR-type" evidence="3">
    <location>
        <begin position="87"/>
        <end position="147"/>
    </location>
</feature>
<proteinExistence type="predicted"/>
<dbReference type="AlphaFoldDB" id="A0A918X555"/>
<dbReference type="InterPro" id="IPR050109">
    <property type="entry name" value="HTH-type_TetR-like_transc_reg"/>
</dbReference>
<dbReference type="PANTHER" id="PTHR30055">
    <property type="entry name" value="HTH-TYPE TRANSCRIPTIONAL REGULATOR RUTR"/>
    <property type="match status" value="1"/>
</dbReference>
<dbReference type="GO" id="GO:0000976">
    <property type="term" value="F:transcription cis-regulatory region binding"/>
    <property type="evidence" value="ECO:0007669"/>
    <property type="project" value="TreeGrafter"/>
</dbReference>
<dbReference type="InterPro" id="IPR009057">
    <property type="entry name" value="Homeodomain-like_sf"/>
</dbReference>
<dbReference type="Proteomes" id="UP000638353">
    <property type="component" value="Unassembled WGS sequence"/>
</dbReference>
<evidence type="ECO:0000259" key="3">
    <source>
        <dbReference type="PROSITE" id="PS50977"/>
    </source>
</evidence>
<keyword evidence="1 2" id="KW-0238">DNA-binding</keyword>
<name>A0A918X555_9ACTN</name>
<dbReference type="InterPro" id="IPR036271">
    <property type="entry name" value="Tet_transcr_reg_TetR-rel_C_sf"/>
</dbReference>
<evidence type="ECO:0000313" key="5">
    <source>
        <dbReference type="Proteomes" id="UP000638353"/>
    </source>
</evidence>
<dbReference type="PROSITE" id="PS01081">
    <property type="entry name" value="HTH_TETR_1"/>
    <property type="match status" value="1"/>
</dbReference>
<dbReference type="Gene3D" id="1.10.357.10">
    <property type="entry name" value="Tetracycline Repressor, domain 2"/>
    <property type="match status" value="1"/>
</dbReference>
<evidence type="ECO:0000313" key="4">
    <source>
        <dbReference type="EMBL" id="GHD13022.1"/>
    </source>
</evidence>
<dbReference type="Pfam" id="PF00440">
    <property type="entry name" value="TetR_N"/>
    <property type="match status" value="1"/>
</dbReference>
<dbReference type="PANTHER" id="PTHR30055:SF229">
    <property type="entry name" value="HTH-TYPE TRANSCRIPTIONAL REPRESSOR RV1474C"/>
    <property type="match status" value="1"/>
</dbReference>
<accession>A0A918X555</accession>
<dbReference type="SUPFAM" id="SSF48498">
    <property type="entry name" value="Tetracyclin repressor-like, C-terminal domain"/>
    <property type="match status" value="1"/>
</dbReference>
<dbReference type="PROSITE" id="PS50977">
    <property type="entry name" value="HTH_TETR_2"/>
    <property type="match status" value="1"/>
</dbReference>
<feature type="DNA-binding region" description="H-T-H motif" evidence="2">
    <location>
        <begin position="110"/>
        <end position="129"/>
    </location>
</feature>